<gene>
    <name evidence="9" type="ORF">G3M48_005281</name>
</gene>
<dbReference type="Proteomes" id="UP001397290">
    <property type="component" value="Unassembled WGS sequence"/>
</dbReference>
<reference evidence="9 10" key="1">
    <citation type="submission" date="2020-02" db="EMBL/GenBank/DDBJ databases">
        <title>Comparative genomics of the hypocrealean fungal genus Beauvera.</title>
        <authorList>
            <person name="Showalter D.N."/>
            <person name="Bushley K.E."/>
            <person name="Rehner S.A."/>
        </authorList>
    </citation>
    <scope>NUCLEOTIDE SEQUENCE [LARGE SCALE GENOMIC DNA]</scope>
    <source>
        <strain evidence="9 10">ARSEF4384</strain>
    </source>
</reference>
<dbReference type="AlphaFoldDB" id="A0AAW0RS15"/>
<evidence type="ECO:0000256" key="5">
    <source>
        <dbReference type="SAM" id="MobiDB-lite"/>
    </source>
</evidence>
<feature type="region of interest" description="Disordered" evidence="5">
    <location>
        <begin position="298"/>
        <end position="360"/>
    </location>
</feature>
<dbReference type="PANTHER" id="PTHR15549:SF26">
    <property type="entry name" value="AXIAL BUDDING PATTERN PROTEIN 2-RELATED"/>
    <property type="match status" value="1"/>
</dbReference>
<protein>
    <recommendedName>
        <fullName evidence="8">Mid2 domain-containing protein</fullName>
    </recommendedName>
</protein>
<dbReference type="InterPro" id="IPR007567">
    <property type="entry name" value="Mid2_dom"/>
</dbReference>
<dbReference type="Pfam" id="PF04478">
    <property type="entry name" value="Mid2"/>
    <property type="match status" value="1"/>
</dbReference>
<keyword evidence="4 6" id="KW-0472">Membrane</keyword>
<feature type="transmembrane region" description="Helical" evidence="6">
    <location>
        <begin position="216"/>
        <end position="238"/>
    </location>
</feature>
<keyword evidence="3 6" id="KW-1133">Transmembrane helix</keyword>
<dbReference type="EMBL" id="JAAHCF010000349">
    <property type="protein sequence ID" value="KAK8144825.1"/>
    <property type="molecule type" value="Genomic_DNA"/>
</dbReference>
<evidence type="ECO:0000256" key="7">
    <source>
        <dbReference type="SAM" id="SignalP"/>
    </source>
</evidence>
<evidence type="ECO:0000259" key="8">
    <source>
        <dbReference type="Pfam" id="PF04478"/>
    </source>
</evidence>
<feature type="domain" description="Mid2" evidence="8">
    <location>
        <begin position="171"/>
        <end position="242"/>
    </location>
</feature>
<comment type="subcellular location">
    <subcellularLocation>
        <location evidence="1">Membrane</location>
        <topology evidence="1">Single-pass membrane protein</topology>
    </subcellularLocation>
</comment>
<evidence type="ECO:0000256" key="6">
    <source>
        <dbReference type="SAM" id="Phobius"/>
    </source>
</evidence>
<keyword evidence="10" id="KW-1185">Reference proteome</keyword>
<dbReference type="GO" id="GO:0016020">
    <property type="term" value="C:membrane"/>
    <property type="evidence" value="ECO:0007669"/>
    <property type="project" value="UniProtKB-SubCell"/>
</dbReference>
<sequence>MHRRRAVVLALLAAAARSVHAIPKEFYTSSRDGGVCPKKDLEACPSSLPSGFCCPSGQQCLPLAGLTTALCCPKSRSCEKISPIACDVKLQDPKENPDATVITSVFDVDLETCDNGCCPFGYACADRVCVRNASQSKKPGEDGGKSSSSSSPSSTGSASSTAEATSAASTTTATDVATLSQTATATATATATSTPDSSSNSDADAGKGVKSKTMSIIGGVVGASLVLLILVVVGILCVRRRRKRAAAASPVREKTGYHRAGSSTTTTSSARARGLYISEPILQENSYRSDFILKSPSAASSISQRPTVDNQWSSGGGGGIGVAPPRIPTPASTNRQQRRDDDLEFPNPFSSPDPSMAEDRRYSLASSEMFDETGLRTGHVVTGKPAPIRSMRPSSRRISREPQHLHAMAAERIDVFSDEYAVPPQQQLQDPYQQRDAYGGAKDRMTKITTFSQLMDKADLGDVYRGKRYVPGSPPRL</sequence>
<evidence type="ECO:0000313" key="10">
    <source>
        <dbReference type="Proteomes" id="UP001397290"/>
    </source>
</evidence>
<feature type="region of interest" description="Disordered" evidence="5">
    <location>
        <begin position="188"/>
        <end position="208"/>
    </location>
</feature>
<evidence type="ECO:0000313" key="9">
    <source>
        <dbReference type="EMBL" id="KAK8144825.1"/>
    </source>
</evidence>
<comment type="caution">
    <text evidence="9">The sequence shown here is derived from an EMBL/GenBank/DDBJ whole genome shotgun (WGS) entry which is preliminary data.</text>
</comment>
<feature type="compositionally biased region" description="Polar residues" evidence="5">
    <location>
        <begin position="298"/>
        <end position="313"/>
    </location>
</feature>
<dbReference type="InterPro" id="IPR051694">
    <property type="entry name" value="Immunoregulatory_rcpt-like"/>
</dbReference>
<feature type="chain" id="PRO_5043968054" description="Mid2 domain-containing protein" evidence="7">
    <location>
        <begin position="22"/>
        <end position="477"/>
    </location>
</feature>
<feature type="region of interest" description="Disordered" evidence="5">
    <location>
        <begin position="135"/>
        <end position="173"/>
    </location>
</feature>
<accession>A0AAW0RS15</accession>
<feature type="compositionally biased region" description="Low complexity" evidence="5">
    <location>
        <begin position="188"/>
        <end position="203"/>
    </location>
</feature>
<feature type="compositionally biased region" description="Low complexity" evidence="5">
    <location>
        <begin position="259"/>
        <end position="269"/>
    </location>
</feature>
<dbReference type="PANTHER" id="PTHR15549">
    <property type="entry name" value="PAIRED IMMUNOGLOBULIN-LIKE TYPE 2 RECEPTOR"/>
    <property type="match status" value="1"/>
</dbReference>
<feature type="signal peptide" evidence="7">
    <location>
        <begin position="1"/>
        <end position="21"/>
    </location>
</feature>
<feature type="compositionally biased region" description="Low complexity" evidence="5">
    <location>
        <begin position="146"/>
        <end position="173"/>
    </location>
</feature>
<name>A0AAW0RS15_9HYPO</name>
<evidence type="ECO:0000256" key="3">
    <source>
        <dbReference type="ARBA" id="ARBA00022989"/>
    </source>
</evidence>
<keyword evidence="7" id="KW-0732">Signal</keyword>
<organism evidence="9 10">
    <name type="scientific">Beauveria asiatica</name>
    <dbReference type="NCBI Taxonomy" id="1069075"/>
    <lineage>
        <taxon>Eukaryota</taxon>
        <taxon>Fungi</taxon>
        <taxon>Dikarya</taxon>
        <taxon>Ascomycota</taxon>
        <taxon>Pezizomycotina</taxon>
        <taxon>Sordariomycetes</taxon>
        <taxon>Hypocreomycetidae</taxon>
        <taxon>Hypocreales</taxon>
        <taxon>Cordycipitaceae</taxon>
        <taxon>Beauveria</taxon>
    </lineage>
</organism>
<evidence type="ECO:0000256" key="1">
    <source>
        <dbReference type="ARBA" id="ARBA00004167"/>
    </source>
</evidence>
<proteinExistence type="predicted"/>
<evidence type="ECO:0000256" key="2">
    <source>
        <dbReference type="ARBA" id="ARBA00022692"/>
    </source>
</evidence>
<dbReference type="GO" id="GO:0071944">
    <property type="term" value="C:cell periphery"/>
    <property type="evidence" value="ECO:0007669"/>
    <property type="project" value="UniProtKB-ARBA"/>
</dbReference>
<evidence type="ECO:0000256" key="4">
    <source>
        <dbReference type="ARBA" id="ARBA00023136"/>
    </source>
</evidence>
<feature type="region of interest" description="Disordered" evidence="5">
    <location>
        <begin position="378"/>
        <end position="400"/>
    </location>
</feature>
<feature type="region of interest" description="Disordered" evidence="5">
    <location>
        <begin position="244"/>
        <end position="269"/>
    </location>
</feature>
<keyword evidence="2 6" id="KW-0812">Transmembrane</keyword>